<dbReference type="Proteomes" id="UP000076154">
    <property type="component" value="Unassembled WGS sequence"/>
</dbReference>
<evidence type="ECO:0000256" key="14">
    <source>
        <dbReference type="ARBA" id="ARBA00022908"/>
    </source>
</evidence>
<dbReference type="GO" id="GO:0005524">
    <property type="term" value="F:ATP binding"/>
    <property type="evidence" value="ECO:0007669"/>
    <property type="project" value="UniProtKB-KW"/>
</dbReference>
<dbReference type="EMBL" id="LUEZ02000047">
    <property type="protein sequence ID" value="RDB23168.1"/>
    <property type="molecule type" value="Genomic_DNA"/>
</dbReference>
<evidence type="ECO:0000256" key="2">
    <source>
        <dbReference type="ARBA" id="ARBA00022578"/>
    </source>
</evidence>
<evidence type="ECO:0000256" key="8">
    <source>
        <dbReference type="ARBA" id="ARBA00022741"/>
    </source>
</evidence>
<dbReference type="GO" id="GO:0032196">
    <property type="term" value="P:transposition"/>
    <property type="evidence" value="ECO:0007669"/>
    <property type="project" value="UniProtKB-KW"/>
</dbReference>
<evidence type="ECO:0000256" key="19">
    <source>
        <dbReference type="ARBA" id="ARBA00048173"/>
    </source>
</evidence>
<keyword evidence="18" id="KW-0233">DNA recombination</keyword>
<keyword evidence="16" id="KW-0239">DNA-directed DNA polymerase</keyword>
<sequence length="400" mass="44431">MVDATTLTKDTVIPEFAGLASMDPPNHAHIEEEEYEGWITFEESTASVDWKTNLRPVDESAYSTIAPLQQSKSTPIVSLDEFPFYLDSGATVHISPDKTDFLTLHAIPPRVIKGVGSATINALGIGSVRLRISRGSYLTLENVLYIPNSTVRLLSVQCLAKDSNVIAHFSAETCWLTNRSTNALVANGSLVSGKKLYTLALYSPLAAHAYSAQHTVDLETWHRRLGHANYQALQDMARNGLVAGMPASFPSLPPKCESCILGKQTKTPVPKVRAEGRKATRKLEIVWVDLQGPNAVTSRTGNRYVMNLVDDYTTMPWTIPLKKKSDAYSELKAWERAREEETGLKVGIYRTGNDGELNSEKMEEWLKEHGTQQQFGAPNTSQHMGRVERMHRTLMSKARM</sequence>
<dbReference type="OrthoDB" id="2713924at2759"/>
<evidence type="ECO:0000256" key="12">
    <source>
        <dbReference type="ARBA" id="ARBA00022842"/>
    </source>
</evidence>
<keyword evidence="4" id="KW-0645">Protease</keyword>
<evidence type="ECO:0000256" key="11">
    <source>
        <dbReference type="ARBA" id="ARBA00022840"/>
    </source>
</evidence>
<keyword evidence="16" id="KW-0808">Transferase</keyword>
<dbReference type="GO" id="GO:0006310">
    <property type="term" value="P:DNA recombination"/>
    <property type="evidence" value="ECO:0007669"/>
    <property type="project" value="UniProtKB-KW"/>
</dbReference>
<dbReference type="Pfam" id="PF13976">
    <property type="entry name" value="gag_pre-integrs"/>
    <property type="match status" value="1"/>
</dbReference>
<proteinExistence type="predicted"/>
<evidence type="ECO:0000256" key="20">
    <source>
        <dbReference type="ARBA" id="ARBA00049244"/>
    </source>
</evidence>
<evidence type="ECO:0000259" key="21">
    <source>
        <dbReference type="PROSITE" id="PS50994"/>
    </source>
</evidence>
<keyword evidence="15" id="KW-0695">RNA-directed DNA polymerase</keyword>
<keyword evidence="7" id="KW-0479">Metal-binding</keyword>
<dbReference type="Pfam" id="PF22936">
    <property type="entry name" value="Pol_BBD"/>
    <property type="match status" value="1"/>
</dbReference>
<dbReference type="GO" id="GO:0003723">
    <property type="term" value="F:RNA binding"/>
    <property type="evidence" value="ECO:0007669"/>
    <property type="project" value="UniProtKB-KW"/>
</dbReference>
<keyword evidence="10" id="KW-0378">Hydrolase</keyword>
<keyword evidence="11" id="KW-0067">ATP-binding</keyword>
<comment type="function">
    <text evidence="1">The aspartyl protease (PR) mediates the proteolytic cleavages of the Gag and Gag-Pol polyproteins after assembly of the VLP.</text>
</comment>
<dbReference type="AlphaFoldDB" id="A0A369JMT5"/>
<dbReference type="InterPro" id="IPR012337">
    <property type="entry name" value="RNaseH-like_sf"/>
</dbReference>
<keyword evidence="13" id="KW-0694">RNA-binding</keyword>
<dbReference type="PANTHER" id="PTHR42648:SF11">
    <property type="entry name" value="TRANSPOSON TY4-P GAG-POL POLYPROTEIN"/>
    <property type="match status" value="1"/>
</dbReference>
<dbReference type="GO" id="GO:0003887">
    <property type="term" value="F:DNA-directed DNA polymerase activity"/>
    <property type="evidence" value="ECO:0007669"/>
    <property type="project" value="UniProtKB-KW"/>
</dbReference>
<keyword evidence="12" id="KW-0460">Magnesium</keyword>
<keyword evidence="6" id="KW-0540">Nuclease</keyword>
<dbReference type="GO" id="GO:0003964">
    <property type="term" value="F:RNA-directed DNA polymerase activity"/>
    <property type="evidence" value="ECO:0007669"/>
    <property type="project" value="UniProtKB-KW"/>
</dbReference>
<dbReference type="GO" id="GO:0015074">
    <property type="term" value="P:DNA integration"/>
    <property type="evidence" value="ECO:0007669"/>
    <property type="project" value="UniProtKB-KW"/>
</dbReference>
<evidence type="ECO:0000256" key="9">
    <source>
        <dbReference type="ARBA" id="ARBA00022759"/>
    </source>
</evidence>
<dbReference type="InterPro" id="IPR025724">
    <property type="entry name" value="GAG-pre-integrase_dom"/>
</dbReference>
<feature type="domain" description="Integrase catalytic" evidence="21">
    <location>
        <begin position="278"/>
        <end position="400"/>
    </location>
</feature>
<keyword evidence="9" id="KW-0255">Endonuclease</keyword>
<evidence type="ECO:0000256" key="1">
    <source>
        <dbReference type="ARBA" id="ARBA00002180"/>
    </source>
</evidence>
<evidence type="ECO:0000256" key="6">
    <source>
        <dbReference type="ARBA" id="ARBA00022722"/>
    </source>
</evidence>
<evidence type="ECO:0000256" key="15">
    <source>
        <dbReference type="ARBA" id="ARBA00022918"/>
    </source>
</evidence>
<keyword evidence="5" id="KW-0548">Nucleotidyltransferase</keyword>
<comment type="catalytic activity">
    <reaction evidence="20">
        <text>DNA(n) + a 2'-deoxyribonucleoside 5'-triphosphate = DNA(n+1) + diphosphate</text>
        <dbReference type="Rhea" id="RHEA:22508"/>
        <dbReference type="Rhea" id="RHEA-COMP:17339"/>
        <dbReference type="Rhea" id="RHEA-COMP:17340"/>
        <dbReference type="ChEBI" id="CHEBI:33019"/>
        <dbReference type="ChEBI" id="CHEBI:61560"/>
        <dbReference type="ChEBI" id="CHEBI:173112"/>
        <dbReference type="EC" id="2.7.7.7"/>
    </reaction>
</comment>
<dbReference type="GO" id="GO:0006508">
    <property type="term" value="P:proteolysis"/>
    <property type="evidence" value="ECO:0007669"/>
    <property type="project" value="UniProtKB-KW"/>
</dbReference>
<evidence type="ECO:0000256" key="5">
    <source>
        <dbReference type="ARBA" id="ARBA00022695"/>
    </source>
</evidence>
<keyword evidence="17" id="KW-0917">Virion maturation</keyword>
<evidence type="ECO:0000313" key="22">
    <source>
        <dbReference type="EMBL" id="RDB23168.1"/>
    </source>
</evidence>
<evidence type="ECO:0000256" key="3">
    <source>
        <dbReference type="ARBA" id="ARBA00022612"/>
    </source>
</evidence>
<dbReference type="GO" id="GO:0008233">
    <property type="term" value="F:peptidase activity"/>
    <property type="evidence" value="ECO:0007669"/>
    <property type="project" value="UniProtKB-KW"/>
</dbReference>
<reference evidence="22" key="1">
    <citation type="submission" date="2018-04" db="EMBL/GenBank/DDBJ databases">
        <title>Whole genome sequencing of Hypsizygus marmoreus.</title>
        <authorList>
            <person name="Choi I.-G."/>
            <person name="Min B."/>
            <person name="Kim J.-G."/>
            <person name="Kim S."/>
            <person name="Oh Y.-L."/>
            <person name="Kong W.-S."/>
            <person name="Park H."/>
            <person name="Jeong J."/>
            <person name="Song E.-S."/>
        </authorList>
    </citation>
    <scope>NUCLEOTIDE SEQUENCE [LARGE SCALE GENOMIC DNA]</scope>
    <source>
        <strain evidence="22">51987-8</strain>
    </source>
</reference>
<evidence type="ECO:0000256" key="4">
    <source>
        <dbReference type="ARBA" id="ARBA00022670"/>
    </source>
</evidence>
<keyword evidence="3" id="KW-1188">Viral release from host cell</keyword>
<comment type="caution">
    <text evidence="22">The sequence shown here is derived from an EMBL/GenBank/DDBJ whole genome shotgun (WGS) entry which is preliminary data.</text>
</comment>
<accession>A0A369JMT5</accession>
<dbReference type="InterPro" id="IPR001584">
    <property type="entry name" value="Integrase_cat-core"/>
</dbReference>
<name>A0A369JMT5_HYPMA</name>
<keyword evidence="2" id="KW-0815">Transposition</keyword>
<dbReference type="InterPro" id="IPR054722">
    <property type="entry name" value="PolX-like_BBD"/>
</dbReference>
<dbReference type="Gene3D" id="3.30.420.10">
    <property type="entry name" value="Ribonuclease H-like superfamily/Ribonuclease H"/>
    <property type="match status" value="1"/>
</dbReference>
<keyword evidence="14" id="KW-0229">DNA integration</keyword>
<dbReference type="PROSITE" id="PS50994">
    <property type="entry name" value="INTEGRASE"/>
    <property type="match status" value="1"/>
</dbReference>
<evidence type="ECO:0000256" key="7">
    <source>
        <dbReference type="ARBA" id="ARBA00022723"/>
    </source>
</evidence>
<dbReference type="SUPFAM" id="SSF53098">
    <property type="entry name" value="Ribonuclease H-like"/>
    <property type="match status" value="1"/>
</dbReference>
<dbReference type="InParanoid" id="A0A369JMT5"/>
<protein>
    <recommendedName>
        <fullName evidence="21">Integrase catalytic domain-containing protein</fullName>
    </recommendedName>
</protein>
<organism evidence="22 23">
    <name type="scientific">Hypsizygus marmoreus</name>
    <name type="common">White beech mushroom</name>
    <name type="synonym">Agaricus marmoreus</name>
    <dbReference type="NCBI Taxonomy" id="39966"/>
    <lineage>
        <taxon>Eukaryota</taxon>
        <taxon>Fungi</taxon>
        <taxon>Dikarya</taxon>
        <taxon>Basidiomycota</taxon>
        <taxon>Agaricomycotina</taxon>
        <taxon>Agaricomycetes</taxon>
        <taxon>Agaricomycetidae</taxon>
        <taxon>Agaricales</taxon>
        <taxon>Tricholomatineae</taxon>
        <taxon>Lyophyllaceae</taxon>
        <taxon>Hypsizygus</taxon>
    </lineage>
</organism>
<evidence type="ECO:0000256" key="13">
    <source>
        <dbReference type="ARBA" id="ARBA00022884"/>
    </source>
</evidence>
<keyword evidence="8" id="KW-0547">Nucleotide-binding</keyword>
<dbReference type="PANTHER" id="PTHR42648">
    <property type="entry name" value="TRANSPOSASE, PUTATIVE-RELATED"/>
    <property type="match status" value="1"/>
</dbReference>
<dbReference type="GO" id="GO:0005634">
    <property type="term" value="C:nucleus"/>
    <property type="evidence" value="ECO:0007669"/>
    <property type="project" value="UniProtKB-ARBA"/>
</dbReference>
<keyword evidence="23" id="KW-1185">Reference proteome</keyword>
<dbReference type="STRING" id="39966.A0A369JMT5"/>
<evidence type="ECO:0000256" key="18">
    <source>
        <dbReference type="ARBA" id="ARBA00023172"/>
    </source>
</evidence>
<dbReference type="InterPro" id="IPR039537">
    <property type="entry name" value="Retrotran_Ty1/copia-like"/>
</dbReference>
<evidence type="ECO:0000256" key="17">
    <source>
        <dbReference type="ARBA" id="ARBA00023113"/>
    </source>
</evidence>
<comment type="catalytic activity">
    <reaction evidence="19">
        <text>DNA(n) + a 2'-deoxyribonucleoside 5'-triphosphate = DNA(n+1) + diphosphate</text>
        <dbReference type="Rhea" id="RHEA:22508"/>
        <dbReference type="Rhea" id="RHEA-COMP:17339"/>
        <dbReference type="Rhea" id="RHEA-COMP:17340"/>
        <dbReference type="ChEBI" id="CHEBI:33019"/>
        <dbReference type="ChEBI" id="CHEBI:61560"/>
        <dbReference type="ChEBI" id="CHEBI:173112"/>
        <dbReference type="EC" id="2.7.7.49"/>
    </reaction>
</comment>
<dbReference type="GO" id="GO:0004519">
    <property type="term" value="F:endonuclease activity"/>
    <property type="evidence" value="ECO:0007669"/>
    <property type="project" value="UniProtKB-KW"/>
</dbReference>
<evidence type="ECO:0000256" key="16">
    <source>
        <dbReference type="ARBA" id="ARBA00022932"/>
    </source>
</evidence>
<evidence type="ECO:0000313" key="23">
    <source>
        <dbReference type="Proteomes" id="UP000076154"/>
    </source>
</evidence>
<gene>
    <name evidence="22" type="ORF">Hypma_009671</name>
</gene>
<dbReference type="GO" id="GO:0046872">
    <property type="term" value="F:metal ion binding"/>
    <property type="evidence" value="ECO:0007669"/>
    <property type="project" value="UniProtKB-KW"/>
</dbReference>
<dbReference type="InterPro" id="IPR036397">
    <property type="entry name" value="RNaseH_sf"/>
</dbReference>
<evidence type="ECO:0000256" key="10">
    <source>
        <dbReference type="ARBA" id="ARBA00022801"/>
    </source>
</evidence>